<feature type="region of interest" description="Disordered" evidence="1">
    <location>
        <begin position="417"/>
        <end position="438"/>
    </location>
</feature>
<dbReference type="Proteomes" id="UP000250043">
    <property type="component" value="Unassembled WGS sequence"/>
</dbReference>
<protein>
    <recommendedName>
        <fullName evidence="2">F-box domain-containing protein</fullName>
    </recommendedName>
</protein>
<keyword evidence="4" id="KW-1185">Reference proteome</keyword>
<gene>
    <name evidence="3" type="ORF">OBBRIDRAFT_777389</name>
</gene>
<evidence type="ECO:0000313" key="3">
    <source>
        <dbReference type="EMBL" id="OCH90186.1"/>
    </source>
</evidence>
<feature type="compositionally biased region" description="Low complexity" evidence="1">
    <location>
        <begin position="419"/>
        <end position="431"/>
    </location>
</feature>
<dbReference type="EMBL" id="KV722410">
    <property type="protein sequence ID" value="OCH90186.1"/>
    <property type="molecule type" value="Genomic_DNA"/>
</dbReference>
<name>A0A8E2AT87_9APHY</name>
<dbReference type="Gene3D" id="3.80.10.10">
    <property type="entry name" value="Ribonuclease Inhibitor"/>
    <property type="match status" value="1"/>
</dbReference>
<evidence type="ECO:0000256" key="1">
    <source>
        <dbReference type="SAM" id="MobiDB-lite"/>
    </source>
</evidence>
<proteinExistence type="predicted"/>
<dbReference type="InterPro" id="IPR032675">
    <property type="entry name" value="LRR_dom_sf"/>
</dbReference>
<sequence>MAQFLDLPIELLPLILQHIVRPSHFAALCLVSKSFYDFAVSRLYERIYIYAWHREGKTKVLKLFQTLASCYRLALHVRQLVIRDFPKEQWGSAHEKVLDHCLRGLRNCVYLRSCTWTRDGSLTSEILEALVESPQLAALEINGRDGWDYDHRILTRFTHLQRLSIIMPSSRVVGILPAWFTVTGATLRHLTLICKTSTLVTDSLLSRIAPSLVNLEQLHLIGCPKVSHSGILAVLTGSSRGITTLGLEGVSPAIDFAELVTQSAQSSALTSLRSLSLSCSLADLPSLVPLLATAPLTHFYLSISGTSSPVHTTSPTIIGTTINSSRDAAHLSVTSLSQFIQTLIDMHGPRLIRFSFSGIGLGIRDIRTVCSGCAQLEDLWVTLRTSSEIDAIGPCLSQAQSLRTFHLQFGNFTRHLIESSPPQSRSRSPSPADAEGASPSNSSILAYLSPASTLSLVKQCSATLVQFGINTRVWQVRHTIKSDGEVKVDVRLGLLESPEIPEQFQVVRT</sequence>
<dbReference type="OrthoDB" id="2585512at2759"/>
<dbReference type="InterPro" id="IPR001810">
    <property type="entry name" value="F-box_dom"/>
</dbReference>
<reference evidence="3 4" key="1">
    <citation type="submission" date="2016-07" db="EMBL/GenBank/DDBJ databases">
        <title>Draft genome of the white-rot fungus Obba rivulosa 3A-2.</title>
        <authorList>
            <consortium name="DOE Joint Genome Institute"/>
            <person name="Miettinen O."/>
            <person name="Riley R."/>
            <person name="Acob R."/>
            <person name="Barry K."/>
            <person name="Cullen D."/>
            <person name="De Vries R."/>
            <person name="Hainaut M."/>
            <person name="Hatakka A."/>
            <person name="Henrissat B."/>
            <person name="Hilden K."/>
            <person name="Kuo R."/>
            <person name="Labutti K."/>
            <person name="Lipzen A."/>
            <person name="Makela M.R."/>
            <person name="Sandor L."/>
            <person name="Spatafora J.W."/>
            <person name="Grigoriev I.V."/>
            <person name="Hibbett D.S."/>
        </authorList>
    </citation>
    <scope>NUCLEOTIDE SEQUENCE [LARGE SCALE GENOMIC DNA]</scope>
    <source>
        <strain evidence="3 4">3A-2</strain>
    </source>
</reference>
<evidence type="ECO:0000259" key="2">
    <source>
        <dbReference type="Pfam" id="PF12937"/>
    </source>
</evidence>
<dbReference type="Pfam" id="PF12937">
    <property type="entry name" value="F-box-like"/>
    <property type="match status" value="1"/>
</dbReference>
<dbReference type="SUPFAM" id="SSF52047">
    <property type="entry name" value="RNI-like"/>
    <property type="match status" value="1"/>
</dbReference>
<dbReference type="AlphaFoldDB" id="A0A8E2AT87"/>
<evidence type="ECO:0000313" key="4">
    <source>
        <dbReference type="Proteomes" id="UP000250043"/>
    </source>
</evidence>
<feature type="domain" description="F-box" evidence="2">
    <location>
        <begin position="4"/>
        <end position="49"/>
    </location>
</feature>
<accession>A0A8E2AT87</accession>
<organism evidence="3 4">
    <name type="scientific">Obba rivulosa</name>
    <dbReference type="NCBI Taxonomy" id="1052685"/>
    <lineage>
        <taxon>Eukaryota</taxon>
        <taxon>Fungi</taxon>
        <taxon>Dikarya</taxon>
        <taxon>Basidiomycota</taxon>
        <taxon>Agaricomycotina</taxon>
        <taxon>Agaricomycetes</taxon>
        <taxon>Polyporales</taxon>
        <taxon>Gelatoporiaceae</taxon>
        <taxon>Obba</taxon>
    </lineage>
</organism>